<dbReference type="RefSeq" id="WP_194447386.1">
    <property type="nucleotide sequence ID" value="NZ_CP063849.1"/>
</dbReference>
<dbReference type="SFLD" id="SFLDG01072">
    <property type="entry name" value="dehydrogenase_like"/>
    <property type="match status" value="1"/>
</dbReference>
<evidence type="ECO:0000256" key="7">
    <source>
        <dbReference type="ARBA" id="ARBA00023601"/>
    </source>
</evidence>
<accession>A0A7S7SIQ6</accession>
<dbReference type="KEGG" id="pfer:IRI77_23190"/>
<dbReference type="Proteomes" id="UP000593892">
    <property type="component" value="Chromosome"/>
</dbReference>
<keyword evidence="5" id="KW-0408">Iron</keyword>
<dbReference type="InterPro" id="IPR013785">
    <property type="entry name" value="Aldolase_TIM"/>
</dbReference>
<evidence type="ECO:0000313" key="9">
    <source>
        <dbReference type="EMBL" id="QOY85716.1"/>
    </source>
</evidence>
<evidence type="ECO:0000256" key="1">
    <source>
        <dbReference type="ARBA" id="ARBA00001966"/>
    </source>
</evidence>
<dbReference type="NCBIfam" id="TIGR04085">
    <property type="entry name" value="rSAM_more_4Fe4S"/>
    <property type="match status" value="1"/>
</dbReference>
<dbReference type="PANTHER" id="PTHR43273:SF3">
    <property type="entry name" value="ANAEROBIC SULFATASE-MATURATING ENZYME HOMOLOG ASLB-RELATED"/>
    <property type="match status" value="1"/>
</dbReference>
<dbReference type="InterPro" id="IPR058240">
    <property type="entry name" value="rSAM_sf"/>
</dbReference>
<dbReference type="PANTHER" id="PTHR43273">
    <property type="entry name" value="ANAEROBIC SULFATASE-MATURATING ENZYME HOMOLOG ASLB-RELATED"/>
    <property type="match status" value="1"/>
</dbReference>
<comment type="similarity">
    <text evidence="7">Belongs to the radical SAM superfamily. Anaerobic sulfatase-maturating enzyme family.</text>
</comment>
<dbReference type="CDD" id="cd21120">
    <property type="entry name" value="SPASM_anSME"/>
    <property type="match status" value="1"/>
</dbReference>
<protein>
    <submittedName>
        <fullName evidence="9">Anaerobic sulfatase maturase</fullName>
    </submittedName>
</protein>
<dbReference type="NCBIfam" id="TIGR03942">
    <property type="entry name" value="sulfatase_rSAM"/>
    <property type="match status" value="1"/>
</dbReference>
<dbReference type="SFLD" id="SFLDG01384">
    <property type="entry name" value="thioether_bond_formation_requi"/>
    <property type="match status" value="1"/>
</dbReference>
<evidence type="ECO:0000313" key="10">
    <source>
        <dbReference type="Proteomes" id="UP000593892"/>
    </source>
</evidence>
<dbReference type="CDD" id="cd01335">
    <property type="entry name" value="Radical_SAM"/>
    <property type="match status" value="1"/>
</dbReference>
<dbReference type="InterPro" id="IPR023867">
    <property type="entry name" value="Sulphatase_maturase_rSAM"/>
</dbReference>
<evidence type="ECO:0000259" key="8">
    <source>
        <dbReference type="PROSITE" id="PS51918"/>
    </source>
</evidence>
<evidence type="ECO:0000256" key="5">
    <source>
        <dbReference type="ARBA" id="ARBA00023004"/>
    </source>
</evidence>
<dbReference type="SFLD" id="SFLDS00029">
    <property type="entry name" value="Radical_SAM"/>
    <property type="match status" value="1"/>
</dbReference>
<feature type="domain" description="Radical SAM core" evidence="8">
    <location>
        <begin position="21"/>
        <end position="251"/>
    </location>
</feature>
<keyword evidence="6" id="KW-0411">Iron-sulfur</keyword>
<dbReference type="Gene3D" id="3.20.20.70">
    <property type="entry name" value="Aldolase class I"/>
    <property type="match status" value="1"/>
</dbReference>
<dbReference type="InterPro" id="IPR023885">
    <property type="entry name" value="4Fe4S-binding_SPASM_dom"/>
</dbReference>
<dbReference type="InterPro" id="IPR047207">
    <property type="entry name" value="SPASM_anSME"/>
</dbReference>
<dbReference type="SFLD" id="SFLDG01067">
    <property type="entry name" value="SPASM/twitch_domain_containing"/>
    <property type="match status" value="1"/>
</dbReference>
<dbReference type="SFLD" id="SFLDG01386">
    <property type="entry name" value="main_SPASM_domain-containing"/>
    <property type="match status" value="1"/>
</dbReference>
<reference evidence="9 10" key="1">
    <citation type="submission" date="2020-10" db="EMBL/GenBank/DDBJ databases">
        <title>Complete genome sequence of Paludibaculum fermentans P105T, a facultatively anaerobic acidobacterium capable of dissimilatory Fe(III) reduction.</title>
        <authorList>
            <person name="Dedysh S.N."/>
            <person name="Beletsky A.V."/>
            <person name="Kulichevskaya I.S."/>
            <person name="Mardanov A.V."/>
            <person name="Ravin N.V."/>
        </authorList>
    </citation>
    <scope>NUCLEOTIDE SEQUENCE [LARGE SCALE GENOMIC DNA]</scope>
    <source>
        <strain evidence="9 10">P105</strain>
    </source>
</reference>
<evidence type="ECO:0000256" key="6">
    <source>
        <dbReference type="ARBA" id="ARBA00023014"/>
    </source>
</evidence>
<dbReference type="PROSITE" id="PS51918">
    <property type="entry name" value="RADICAL_SAM"/>
    <property type="match status" value="1"/>
</dbReference>
<gene>
    <name evidence="9" type="ORF">IRI77_23190</name>
</gene>
<dbReference type="InterPro" id="IPR034491">
    <property type="entry name" value="Anaerob_Ser_sulfatase-maturase"/>
</dbReference>
<evidence type="ECO:0000256" key="4">
    <source>
        <dbReference type="ARBA" id="ARBA00022723"/>
    </source>
</evidence>
<dbReference type="SUPFAM" id="SSF102114">
    <property type="entry name" value="Radical SAM enzymes"/>
    <property type="match status" value="1"/>
</dbReference>
<dbReference type="Pfam" id="PF04055">
    <property type="entry name" value="Radical_SAM"/>
    <property type="match status" value="1"/>
</dbReference>
<evidence type="ECO:0000256" key="3">
    <source>
        <dbReference type="ARBA" id="ARBA00022691"/>
    </source>
</evidence>
<dbReference type="SFLD" id="SFLDF00285">
    <property type="entry name" value="anaerobic_Ser-type_sulfatase-m"/>
    <property type="match status" value="1"/>
</dbReference>
<dbReference type="GO" id="GO:0016491">
    <property type="term" value="F:oxidoreductase activity"/>
    <property type="evidence" value="ECO:0007669"/>
    <property type="project" value="InterPro"/>
</dbReference>
<keyword evidence="2" id="KW-0004">4Fe-4S</keyword>
<dbReference type="EMBL" id="CP063849">
    <property type="protein sequence ID" value="QOY85716.1"/>
    <property type="molecule type" value="Genomic_DNA"/>
</dbReference>
<sequence>MTPGNPFAIVNDSYSTASIQGQAPRITSLLIKPASAVCNLDCSYCFYLDRDADPYKELPARLMTNDTLERLVDNYLFYSYPASTFAFQGGEPTLAGLPFFQKLVDLQQRHGRNGQSVSNALQTNGVLLDKDWGQLFREYKFLIGISLDGPEEVNDLYRFNKAGHGTWKNVMRGVEAMQKEKVDFNVLCVLSQSNVHKPREIYKFYRSLGIDYMQFIPLAEFDAEGKPFPFTITPEEYGRFMCEIFDLWWPERRRIRVRFFDNLAEAIAGQKPGSCTMHETCDSYVVVEYNGDVYPCDFFVESSWKLGNVNLDSFPELARRQKRYSFAVKKTLAHPECQVCEFQTICHGGCPKTRHGMHKQFEDLDYFCQAYKMIFTKAVGPLRKDVEKLLGRSAELAPHSISPY</sequence>
<dbReference type="Pfam" id="PF13186">
    <property type="entry name" value="SPASM"/>
    <property type="match status" value="1"/>
</dbReference>
<dbReference type="AlphaFoldDB" id="A0A7S7SIQ6"/>
<proteinExistence type="inferred from homology"/>
<dbReference type="GO" id="GO:0046872">
    <property type="term" value="F:metal ion binding"/>
    <property type="evidence" value="ECO:0007669"/>
    <property type="project" value="UniProtKB-KW"/>
</dbReference>
<comment type="cofactor">
    <cofactor evidence="1">
        <name>[4Fe-4S] cluster</name>
        <dbReference type="ChEBI" id="CHEBI:49883"/>
    </cofactor>
</comment>
<organism evidence="9 10">
    <name type="scientific">Paludibaculum fermentans</name>
    <dbReference type="NCBI Taxonomy" id="1473598"/>
    <lineage>
        <taxon>Bacteria</taxon>
        <taxon>Pseudomonadati</taxon>
        <taxon>Acidobacteriota</taxon>
        <taxon>Terriglobia</taxon>
        <taxon>Bryobacterales</taxon>
        <taxon>Bryobacteraceae</taxon>
        <taxon>Paludibaculum</taxon>
    </lineage>
</organism>
<keyword evidence="4" id="KW-0479">Metal-binding</keyword>
<keyword evidence="3" id="KW-0949">S-adenosyl-L-methionine</keyword>
<dbReference type="InterPro" id="IPR007197">
    <property type="entry name" value="rSAM"/>
</dbReference>
<evidence type="ECO:0000256" key="2">
    <source>
        <dbReference type="ARBA" id="ARBA00022485"/>
    </source>
</evidence>
<keyword evidence="10" id="KW-1185">Reference proteome</keyword>
<name>A0A7S7SIQ6_PALFE</name>
<dbReference type="GO" id="GO:0051539">
    <property type="term" value="F:4 iron, 4 sulfur cluster binding"/>
    <property type="evidence" value="ECO:0007669"/>
    <property type="project" value="UniProtKB-KW"/>
</dbReference>